<dbReference type="EMBL" id="RSCD01000036">
    <property type="protein sequence ID" value="RSH80129.1"/>
    <property type="molecule type" value="Genomic_DNA"/>
</dbReference>
<comment type="caution">
    <text evidence="1">The sequence shown here is derived from an EMBL/GenBank/DDBJ whole genome shotgun (WGS) entry which is preliminary data.</text>
</comment>
<evidence type="ECO:0000313" key="2">
    <source>
        <dbReference type="Proteomes" id="UP000279259"/>
    </source>
</evidence>
<accession>A0A427XMI0</accession>
<keyword evidence="2" id="KW-1185">Reference proteome</keyword>
<evidence type="ECO:0000313" key="1">
    <source>
        <dbReference type="EMBL" id="RSH80129.1"/>
    </source>
</evidence>
<gene>
    <name evidence="1" type="ORF">EHS25_007234</name>
</gene>
<sequence length="166" mass="17987">MSSTATRQDSAAPYMVSDQIRVFPSFKSVCEHFDGLREVIQAAKTHARETEAAETAVAKAALDALQSSKDDTLAVYMTLAGDNPRSVVWIKRPATSDEPNESGATISMLEITDELPFESASARLRGVFTGSQSLEDLWGQVLFHSSAVANIVHRLGQSTDRDGLVE</sequence>
<protein>
    <submittedName>
        <fullName evidence="1">Uncharacterized protein</fullName>
    </submittedName>
</protein>
<dbReference type="AlphaFoldDB" id="A0A427XMI0"/>
<organism evidence="1 2">
    <name type="scientific">Saitozyma podzolica</name>
    <dbReference type="NCBI Taxonomy" id="1890683"/>
    <lineage>
        <taxon>Eukaryota</taxon>
        <taxon>Fungi</taxon>
        <taxon>Dikarya</taxon>
        <taxon>Basidiomycota</taxon>
        <taxon>Agaricomycotina</taxon>
        <taxon>Tremellomycetes</taxon>
        <taxon>Tremellales</taxon>
        <taxon>Trimorphomycetaceae</taxon>
        <taxon>Saitozyma</taxon>
    </lineage>
</organism>
<dbReference type="OrthoDB" id="10355063at2759"/>
<proteinExistence type="predicted"/>
<dbReference type="Proteomes" id="UP000279259">
    <property type="component" value="Unassembled WGS sequence"/>
</dbReference>
<name>A0A427XMI0_9TREE</name>
<reference evidence="1 2" key="1">
    <citation type="submission" date="2018-11" db="EMBL/GenBank/DDBJ databases">
        <title>Genome sequence of Saitozyma podzolica DSM 27192.</title>
        <authorList>
            <person name="Aliyu H."/>
            <person name="Gorte O."/>
            <person name="Ochsenreither K."/>
        </authorList>
    </citation>
    <scope>NUCLEOTIDE SEQUENCE [LARGE SCALE GENOMIC DNA]</scope>
    <source>
        <strain evidence="1 2">DSM 27192</strain>
    </source>
</reference>